<gene>
    <name evidence="1" type="ORF">DB30_02876</name>
</gene>
<reference evidence="1 2" key="1">
    <citation type="submission" date="2014-12" db="EMBL/GenBank/DDBJ databases">
        <title>Genome assembly of Enhygromyxa salina DSM 15201.</title>
        <authorList>
            <person name="Sharma G."/>
            <person name="Subramanian S."/>
        </authorList>
    </citation>
    <scope>NUCLEOTIDE SEQUENCE [LARGE SCALE GENOMIC DNA]</scope>
    <source>
        <strain evidence="1 2">DSM 15201</strain>
    </source>
</reference>
<dbReference type="Proteomes" id="UP000031599">
    <property type="component" value="Unassembled WGS sequence"/>
</dbReference>
<evidence type="ECO:0000313" key="2">
    <source>
        <dbReference type="Proteomes" id="UP000031599"/>
    </source>
</evidence>
<protein>
    <submittedName>
        <fullName evidence="1">Uncharacterized protein</fullName>
    </submittedName>
</protein>
<proteinExistence type="predicted"/>
<dbReference type="EMBL" id="JMCC02000204">
    <property type="protein sequence ID" value="KIG11667.1"/>
    <property type="molecule type" value="Genomic_DNA"/>
</dbReference>
<accession>A0A0C2CUV9</accession>
<organism evidence="1 2">
    <name type="scientific">Enhygromyxa salina</name>
    <dbReference type="NCBI Taxonomy" id="215803"/>
    <lineage>
        <taxon>Bacteria</taxon>
        <taxon>Pseudomonadati</taxon>
        <taxon>Myxococcota</taxon>
        <taxon>Polyangia</taxon>
        <taxon>Nannocystales</taxon>
        <taxon>Nannocystaceae</taxon>
        <taxon>Enhygromyxa</taxon>
    </lineage>
</organism>
<evidence type="ECO:0000313" key="1">
    <source>
        <dbReference type="EMBL" id="KIG11667.1"/>
    </source>
</evidence>
<name>A0A0C2CUV9_9BACT</name>
<dbReference type="AlphaFoldDB" id="A0A0C2CUV9"/>
<comment type="caution">
    <text evidence="1">The sequence shown here is derived from an EMBL/GenBank/DDBJ whole genome shotgun (WGS) entry which is preliminary data.</text>
</comment>
<sequence length="52" mass="5458">MESAGGGGRSIRRLSEYFQLGRATLAGARACDPSAGALADNCALHRLVRVRV</sequence>